<dbReference type="EMBL" id="QUZT01000030">
    <property type="protein sequence ID" value="TFY92857.1"/>
    <property type="molecule type" value="Genomic_DNA"/>
</dbReference>
<dbReference type="AlphaFoldDB" id="A0A4Z0B2S8"/>
<comment type="function">
    <text evidence="2">Antitoxin component of a type II toxin-antitoxin (TA) system.</text>
</comment>
<dbReference type="OrthoDB" id="165038at2"/>
<dbReference type="InterPro" id="IPR006442">
    <property type="entry name" value="Antitoxin_Phd/YefM"/>
</dbReference>
<comment type="caution">
    <text evidence="3">The sequence shown here is derived from an EMBL/GenBank/DDBJ whole genome shotgun (WGS) entry which is preliminary data.</text>
</comment>
<accession>A0A4Z0B2S8</accession>
<proteinExistence type="inferred from homology"/>
<dbReference type="Gene3D" id="3.40.1620.10">
    <property type="entry name" value="YefM-like domain"/>
    <property type="match status" value="1"/>
</dbReference>
<dbReference type="SUPFAM" id="SSF143120">
    <property type="entry name" value="YefM-like"/>
    <property type="match status" value="1"/>
</dbReference>
<protein>
    <recommendedName>
        <fullName evidence="2">Antitoxin</fullName>
    </recommendedName>
</protein>
<name>A0A4Z0B2S8_9PSED</name>
<sequence>MRAVTASEARQGFAEIIEAARREPVVIRRQKRDVAVLMSMDEYERLVHLNVAEFQRFSDRVGAKAKDTGMTQDVLRGLLSGED</sequence>
<dbReference type="Pfam" id="PF02604">
    <property type="entry name" value="PhdYeFM_antitox"/>
    <property type="match status" value="1"/>
</dbReference>
<dbReference type="InterPro" id="IPR036165">
    <property type="entry name" value="YefM-like_sf"/>
</dbReference>
<evidence type="ECO:0000313" key="4">
    <source>
        <dbReference type="Proteomes" id="UP000297734"/>
    </source>
</evidence>
<comment type="similarity">
    <text evidence="1 2">Belongs to the phD/YefM antitoxin family.</text>
</comment>
<gene>
    <name evidence="3" type="ORF">DYL61_16655</name>
</gene>
<evidence type="ECO:0000256" key="1">
    <source>
        <dbReference type="ARBA" id="ARBA00009981"/>
    </source>
</evidence>
<dbReference type="RefSeq" id="WP_135309227.1">
    <property type="nucleotide sequence ID" value="NZ_QUZT01000030.1"/>
</dbReference>
<evidence type="ECO:0000313" key="3">
    <source>
        <dbReference type="EMBL" id="TFY92857.1"/>
    </source>
</evidence>
<dbReference type="Proteomes" id="UP000297734">
    <property type="component" value="Unassembled WGS sequence"/>
</dbReference>
<dbReference type="NCBIfam" id="TIGR01552">
    <property type="entry name" value="phd_fam"/>
    <property type="match status" value="1"/>
</dbReference>
<reference evidence="3 4" key="1">
    <citation type="journal article" date="2019" name="Syst. Appl. Microbiol.">
        <title>New species of pathogenic Pseudomonas isolated from citrus in Tunisia: Proposal of Pseudomonas kairouanensis sp. nov. and Pseudomonas nabeulensis sp. nov.</title>
        <authorList>
            <person name="Oueslati M."/>
            <person name="Mulet M."/>
            <person name="Gomila M."/>
            <person name="Berge O."/>
            <person name="Hajlaoui M.R."/>
            <person name="Lalucat J."/>
            <person name="Sadfi-Zouaoui N."/>
            <person name="Garcia-Valdes E."/>
        </authorList>
    </citation>
    <scope>NUCLEOTIDE SEQUENCE [LARGE SCALE GENOMIC DNA]</scope>
    <source>
        <strain evidence="3 4">E10B</strain>
    </source>
</reference>
<organism evidence="3 4">
    <name type="scientific">Pseudomonas nabeulensis</name>
    <dbReference type="NCBI Taxonomy" id="2293833"/>
    <lineage>
        <taxon>Bacteria</taxon>
        <taxon>Pseudomonadati</taxon>
        <taxon>Pseudomonadota</taxon>
        <taxon>Gammaproteobacteria</taxon>
        <taxon>Pseudomonadales</taxon>
        <taxon>Pseudomonadaceae</taxon>
        <taxon>Pseudomonas</taxon>
    </lineage>
</organism>
<keyword evidence="4" id="KW-1185">Reference proteome</keyword>
<evidence type="ECO:0000256" key="2">
    <source>
        <dbReference type="RuleBase" id="RU362080"/>
    </source>
</evidence>